<name>A0ABM9NAZ1_RICHE</name>
<dbReference type="SUPFAM" id="SSF51717">
    <property type="entry name" value="Dihydropteroate synthetase-like"/>
    <property type="match status" value="1"/>
</dbReference>
<evidence type="ECO:0000259" key="8">
    <source>
        <dbReference type="PROSITE" id="PS50972"/>
    </source>
</evidence>
<dbReference type="InterPro" id="IPR035907">
    <property type="entry name" value="Hppk_sf"/>
</dbReference>
<dbReference type="InterPro" id="IPR045031">
    <property type="entry name" value="DHP_synth-like"/>
</dbReference>
<evidence type="ECO:0000256" key="1">
    <source>
        <dbReference type="ARBA" id="ARBA00005051"/>
    </source>
</evidence>
<dbReference type="InterPro" id="IPR000550">
    <property type="entry name" value="Hppk"/>
</dbReference>
<dbReference type="NCBIfam" id="TIGR01498">
    <property type="entry name" value="folK"/>
    <property type="match status" value="1"/>
</dbReference>
<evidence type="ECO:0000313" key="10">
    <source>
        <dbReference type="Proteomes" id="UP001642485"/>
    </source>
</evidence>
<accession>A0ABM9NAZ1</accession>
<keyword evidence="5" id="KW-0418">Kinase</keyword>
<feature type="domain" description="Pterin-binding" evidence="8">
    <location>
        <begin position="186"/>
        <end position="371"/>
    </location>
</feature>
<evidence type="ECO:0000256" key="3">
    <source>
        <dbReference type="ARBA" id="ARBA00022679"/>
    </source>
</evidence>
<dbReference type="InterPro" id="IPR011005">
    <property type="entry name" value="Dihydropteroate_synth-like_sf"/>
</dbReference>
<keyword evidence="7" id="KW-0289">Folate biosynthesis</keyword>
<reference evidence="9 10" key="1">
    <citation type="submission" date="2024-02" db="EMBL/GenBank/DDBJ databases">
        <authorList>
            <person name="Nijsse B."/>
            <person name="Sprong H."/>
        </authorList>
    </citation>
    <scope>NUCLEOTIDE SEQUENCE [LARGE SCALE GENOMIC DNA]</scope>
    <source>
        <strain evidence="9">OB144</strain>
    </source>
</reference>
<evidence type="ECO:0000256" key="2">
    <source>
        <dbReference type="ARBA" id="ARBA00013253"/>
    </source>
</evidence>
<evidence type="ECO:0000256" key="6">
    <source>
        <dbReference type="ARBA" id="ARBA00022840"/>
    </source>
</evidence>
<dbReference type="EMBL" id="OZ018776">
    <property type="protein sequence ID" value="CAK9120523.1"/>
    <property type="molecule type" value="Genomic_DNA"/>
</dbReference>
<dbReference type="InterPro" id="IPR000489">
    <property type="entry name" value="Pterin-binding_dom"/>
</dbReference>
<dbReference type="Gene3D" id="3.20.20.20">
    <property type="entry name" value="Dihydropteroate synthase-like"/>
    <property type="match status" value="1"/>
</dbReference>
<keyword evidence="6" id="KW-0067">ATP-binding</keyword>
<gene>
    <name evidence="9" type="ORF">OB144RH_02885</name>
</gene>
<organism evidence="9 10">
    <name type="scientific">Rickettsia helvetica</name>
    <dbReference type="NCBI Taxonomy" id="35789"/>
    <lineage>
        <taxon>Bacteria</taxon>
        <taxon>Pseudomonadati</taxon>
        <taxon>Pseudomonadota</taxon>
        <taxon>Alphaproteobacteria</taxon>
        <taxon>Rickettsiales</taxon>
        <taxon>Rickettsiaceae</taxon>
        <taxon>Rickettsieae</taxon>
        <taxon>Rickettsia</taxon>
        <taxon>spotted fever group</taxon>
    </lineage>
</organism>
<dbReference type="Proteomes" id="UP001642485">
    <property type="component" value="Chromosome"/>
</dbReference>
<keyword evidence="3" id="KW-0808">Transferase</keyword>
<dbReference type="Pfam" id="PF00809">
    <property type="entry name" value="Pterin_bind"/>
    <property type="match status" value="1"/>
</dbReference>
<evidence type="ECO:0000256" key="7">
    <source>
        <dbReference type="ARBA" id="ARBA00022909"/>
    </source>
</evidence>
<dbReference type="CDD" id="cd00483">
    <property type="entry name" value="HPPK"/>
    <property type="match status" value="1"/>
</dbReference>
<evidence type="ECO:0000256" key="4">
    <source>
        <dbReference type="ARBA" id="ARBA00022741"/>
    </source>
</evidence>
<keyword evidence="10" id="KW-1185">Reference proteome</keyword>
<dbReference type="Gene3D" id="3.30.70.560">
    <property type="entry name" value="7,8-Dihydro-6-hydroxymethylpterin-pyrophosphokinase HPPK"/>
    <property type="match status" value="1"/>
</dbReference>
<protein>
    <recommendedName>
        <fullName evidence="2">2-amino-4-hydroxy-6-hydroxymethyldihydropteridine diphosphokinase</fullName>
        <ecNumber evidence="2">2.7.6.3</ecNumber>
    </recommendedName>
</protein>
<comment type="pathway">
    <text evidence="1">Cofactor biosynthesis; tetrahydrofolate biosynthesis; 2-amino-4-hydroxy-6-hydroxymethyl-7,8-dihydropteridine diphosphate from 7,8-dihydroneopterin triphosphate: step 4/4.</text>
</comment>
<dbReference type="PROSITE" id="PS50972">
    <property type="entry name" value="PTERIN_BINDING"/>
    <property type="match status" value="1"/>
</dbReference>
<evidence type="ECO:0000256" key="5">
    <source>
        <dbReference type="ARBA" id="ARBA00022777"/>
    </source>
</evidence>
<dbReference type="PANTHER" id="PTHR20941:SF1">
    <property type="entry name" value="FOLIC ACID SYNTHESIS PROTEIN FOL1"/>
    <property type="match status" value="1"/>
</dbReference>
<dbReference type="Pfam" id="PF01288">
    <property type="entry name" value="HPPK"/>
    <property type="match status" value="1"/>
</dbReference>
<sequence length="371" mass="42954">MAEFLFLIQERIHYDLYFYRSNLGNRLLNIKKALNLLKSCDFILLRQSIIFETQVILPPNADKAWDKSYLNMVVQGKSTLTPSKLLIELKKIEKPLGRASSYDKWSPRVIDLDILLWNNYYIDLPDLKIPHLELLNRPFLIHLIAGLSLEYRYSCPINNFYNNKTFAEIAHLIENQRVIRSLVLNPQFVGILNITPDSFSDGGLNFHKEDAVRNFVRLINEGAIIIEFGSQSTRPSALIINEDEEYARLENVLEELREVIVSIDSFTPEVIKRVLKKYPISYINLVKNNLDDYTLRLIADYNCKIITMHSLTVPPQKQKCLDFDKSLLASLNIWAEQEITKLEKCGFDRKNIILDPGIGVGKSVYQNLYIL</sequence>
<proteinExistence type="predicted"/>
<dbReference type="EC" id="2.7.6.3" evidence="2"/>
<keyword evidence="4" id="KW-0547">Nucleotide-binding</keyword>
<dbReference type="PANTHER" id="PTHR20941">
    <property type="entry name" value="FOLATE SYNTHESIS PROTEINS"/>
    <property type="match status" value="1"/>
</dbReference>
<dbReference type="SUPFAM" id="SSF55083">
    <property type="entry name" value="6-hydroxymethyl-7,8-dihydropterin pyrophosphokinase, HPPK"/>
    <property type="match status" value="1"/>
</dbReference>
<evidence type="ECO:0000313" key="9">
    <source>
        <dbReference type="EMBL" id="CAK9120523.1"/>
    </source>
</evidence>